<accession>M3A5Q8</accession>
<dbReference type="RefSeq" id="WP_008621849.1">
    <property type="nucleotide sequence ID" value="NZ_AONQ01000102.1"/>
</dbReference>
<dbReference type="AlphaFoldDB" id="M3A5Q8"/>
<proteinExistence type="predicted"/>
<organism evidence="2 3">
    <name type="scientific">Paramagnetospirillum caucaseum</name>
    <dbReference type="NCBI Taxonomy" id="1244869"/>
    <lineage>
        <taxon>Bacteria</taxon>
        <taxon>Pseudomonadati</taxon>
        <taxon>Pseudomonadota</taxon>
        <taxon>Alphaproteobacteria</taxon>
        <taxon>Rhodospirillales</taxon>
        <taxon>Magnetospirillaceae</taxon>
        <taxon>Paramagnetospirillum</taxon>
    </lineage>
</organism>
<protein>
    <submittedName>
        <fullName evidence="2">Uncharacterized protein</fullName>
    </submittedName>
</protein>
<dbReference type="EMBL" id="AONQ01000102">
    <property type="protein sequence ID" value="EME67819.1"/>
    <property type="molecule type" value="Genomic_DNA"/>
</dbReference>
<evidence type="ECO:0000256" key="1">
    <source>
        <dbReference type="SAM" id="Phobius"/>
    </source>
</evidence>
<sequence>MSDLVARVERLEKDVAEVKSILGRMEPVLGRIQSDFGEFKGRSAAMPTTWQLITLVLAVIGVVAIFQNITLNRIDRVETKIEVLGSRIPPKSP</sequence>
<evidence type="ECO:0000313" key="2">
    <source>
        <dbReference type="EMBL" id="EME67819.1"/>
    </source>
</evidence>
<keyword evidence="3" id="KW-1185">Reference proteome</keyword>
<gene>
    <name evidence="2" type="ORF">H261_21591</name>
</gene>
<keyword evidence="1" id="KW-1133">Transmembrane helix</keyword>
<name>M3A5Q8_9PROT</name>
<reference evidence="2 3" key="1">
    <citation type="journal article" date="2014" name="Genome Announc.">
        <title>Draft Genome Sequence of Magnetospirillum sp. Strain SO-1, a Freshwater Magnetotactic Bacterium Isolated from the Ol'khovka River, Russia.</title>
        <authorList>
            <person name="Grouzdev D.S."/>
            <person name="Dziuba M.V."/>
            <person name="Sukhacheva M.S."/>
            <person name="Mardanov A.V."/>
            <person name="Beletskiy A.V."/>
            <person name="Kuznetsov B.B."/>
            <person name="Skryabin K.G."/>
        </authorList>
    </citation>
    <scope>NUCLEOTIDE SEQUENCE [LARGE SCALE GENOMIC DNA]</scope>
    <source>
        <strain evidence="2 3">SO-1</strain>
    </source>
</reference>
<keyword evidence="1" id="KW-0812">Transmembrane</keyword>
<keyword evidence="1" id="KW-0472">Membrane</keyword>
<dbReference type="OrthoDB" id="8368272at2"/>
<comment type="caution">
    <text evidence="2">The sequence shown here is derived from an EMBL/GenBank/DDBJ whole genome shotgun (WGS) entry which is preliminary data.</text>
</comment>
<evidence type="ECO:0000313" key="3">
    <source>
        <dbReference type="Proteomes" id="UP000011744"/>
    </source>
</evidence>
<dbReference type="Proteomes" id="UP000011744">
    <property type="component" value="Unassembled WGS sequence"/>
</dbReference>
<feature type="transmembrane region" description="Helical" evidence="1">
    <location>
        <begin position="50"/>
        <end position="71"/>
    </location>
</feature>